<dbReference type="PANTHER" id="PTHR48073">
    <property type="entry name" value="O-SUCCINYLBENZOATE SYNTHASE-RELATED"/>
    <property type="match status" value="1"/>
</dbReference>
<dbReference type="CDD" id="cd03320">
    <property type="entry name" value="OSBS"/>
    <property type="match status" value="1"/>
</dbReference>
<proteinExistence type="predicted"/>
<dbReference type="Pfam" id="PF13378">
    <property type="entry name" value="MR_MLE_C"/>
    <property type="match status" value="1"/>
</dbReference>
<evidence type="ECO:0000256" key="1">
    <source>
        <dbReference type="ARBA" id="ARBA00022723"/>
    </source>
</evidence>
<dbReference type="InterPro" id="IPR013342">
    <property type="entry name" value="Mandelate_racemase_C"/>
</dbReference>
<dbReference type="SUPFAM" id="SSF51604">
    <property type="entry name" value="Enolase C-terminal domain-like"/>
    <property type="match status" value="1"/>
</dbReference>
<dbReference type="GO" id="GO:0046872">
    <property type="term" value="F:metal ion binding"/>
    <property type="evidence" value="ECO:0007669"/>
    <property type="project" value="UniProtKB-KW"/>
</dbReference>
<feature type="domain" description="Mandelate racemase/muconate lactonizing enzyme C-terminal" evidence="2">
    <location>
        <begin position="86"/>
        <end position="178"/>
    </location>
</feature>
<dbReference type="SFLD" id="SFLDF00009">
    <property type="entry name" value="o-succinylbenzoate_synthase"/>
    <property type="match status" value="1"/>
</dbReference>
<protein>
    <submittedName>
        <fullName evidence="3">O-succinylbenzoate synthase</fullName>
    </submittedName>
</protein>
<dbReference type="PANTHER" id="PTHR48073:SF2">
    <property type="entry name" value="O-SUCCINYLBENZOATE SYNTHASE"/>
    <property type="match status" value="1"/>
</dbReference>
<dbReference type="SFLD" id="SFLDS00001">
    <property type="entry name" value="Enolase"/>
    <property type="match status" value="1"/>
</dbReference>
<reference evidence="3" key="1">
    <citation type="submission" date="2018-10" db="EMBL/GenBank/DDBJ databases">
        <title>Iterative Subtractive Binning of Freshwater Chronoseries Metagenomes Recovers Nearly Complete Genomes from over Four Hundred Novel Species.</title>
        <authorList>
            <person name="Rodriguez-R L.M."/>
            <person name="Tsementzi D."/>
            <person name="Luo C."/>
            <person name="Konstantinidis K.T."/>
        </authorList>
    </citation>
    <scope>NUCLEOTIDE SEQUENCE</scope>
    <source>
        <strain evidence="3">WB5_2A_028</strain>
    </source>
</reference>
<dbReference type="AlphaFoldDB" id="A0A965LLI2"/>
<gene>
    <name evidence="3" type="ORF">EBT44_04405</name>
</gene>
<dbReference type="NCBIfam" id="NF002782">
    <property type="entry name" value="PRK02901.1"/>
    <property type="match status" value="1"/>
</dbReference>
<dbReference type="Proteomes" id="UP000740727">
    <property type="component" value="Unassembled WGS sequence"/>
</dbReference>
<dbReference type="EMBL" id="RFXN01000051">
    <property type="protein sequence ID" value="NBR94062.1"/>
    <property type="molecule type" value="Genomic_DNA"/>
</dbReference>
<sequence>MKLNDALSAVEVIGIPTRTNFRNTTLREIALININGNWGEFSPFPDYSVERDALWLGAAIEAATTNFPLAKRSRVKVNATLPAVPLREVGEVLSWFPGCTTIKVKIGTTLDIERIDEVLRIIPDATFRLDANGLFTVAEAESLLTELYNKYSEQIEYVEQPCASLNENAALKSPLPIAIDENLRLGDDLSEINKVADVVVIKVAPLGGIARSLNIIEKLDKPVVISSALESSVGISAGIALAAHLPEEIICGLGTVALLEGDIAKERLLPKDGTVPVTSFNIDTQSLAQYRLSEDRISWWHNRIENALQIYQKSSALPRGGER</sequence>
<accession>A0A965LLI2</accession>
<dbReference type="Gene3D" id="3.20.20.120">
    <property type="entry name" value="Enolase-like C-terminal domain"/>
    <property type="match status" value="1"/>
</dbReference>
<dbReference type="InterPro" id="IPR029065">
    <property type="entry name" value="Enolase_C-like"/>
</dbReference>
<name>A0A965LLI2_9PROT</name>
<dbReference type="InterPro" id="IPR036849">
    <property type="entry name" value="Enolase-like_C_sf"/>
</dbReference>
<evidence type="ECO:0000313" key="3">
    <source>
        <dbReference type="EMBL" id="NBR94062.1"/>
    </source>
</evidence>
<dbReference type="SFLD" id="SFLDG00180">
    <property type="entry name" value="muconate_cycloisomerase"/>
    <property type="match status" value="1"/>
</dbReference>
<comment type="caution">
    <text evidence="3">The sequence shown here is derived from an EMBL/GenBank/DDBJ whole genome shotgun (WGS) entry which is preliminary data.</text>
</comment>
<evidence type="ECO:0000259" key="2">
    <source>
        <dbReference type="SMART" id="SM00922"/>
    </source>
</evidence>
<dbReference type="Pfam" id="PF18374">
    <property type="entry name" value="Enolase_like_N"/>
    <property type="match status" value="1"/>
</dbReference>
<organism evidence="3 4">
    <name type="scientific">Candidatus Fonsibacter lacus</name>
    <dbReference type="NCBI Taxonomy" id="2576439"/>
    <lineage>
        <taxon>Bacteria</taxon>
        <taxon>Pseudomonadati</taxon>
        <taxon>Pseudomonadota</taxon>
        <taxon>Alphaproteobacteria</taxon>
        <taxon>Candidatus Pelagibacterales</taxon>
        <taxon>Candidatus Pelagibacterales incertae sedis</taxon>
        <taxon>Candidatus Fonsibacter</taxon>
    </lineage>
</organism>
<keyword evidence="1" id="KW-0479">Metal-binding</keyword>
<dbReference type="SMART" id="SM00922">
    <property type="entry name" value="MR_MLE"/>
    <property type="match status" value="1"/>
</dbReference>
<evidence type="ECO:0000313" key="4">
    <source>
        <dbReference type="Proteomes" id="UP000740727"/>
    </source>
</evidence>